<feature type="region of interest" description="Disordered" evidence="4">
    <location>
        <begin position="239"/>
        <end position="266"/>
    </location>
</feature>
<dbReference type="RefSeq" id="WP_344058657.1">
    <property type="nucleotide sequence ID" value="NZ_BAAAOH010000001.1"/>
</dbReference>
<keyword evidence="5" id="KW-1133">Transmembrane helix</keyword>
<sequence>MHTFITRALLGTLLAGGITLLGATVANAAETTVDDGLVSGTQALIDIQAPVTIAGNAISVIGDSSSTAPAPAPAPAPASAPAATTSGNHGIGSGTQAIVTVAVPITVSDNAISVIGDSSSTAPAPAPAPVAAAAPSASTEGDDSILGGTQVIAPVAVPVTVSGNAISVIGDSSAASATEGAPAPGTTPPPVGGATSGDDSILGGTQVIAPITAPSTVTGNAIAIIGESITETVVVPAVSTEPTEPTVPANPTDPTEPTVRDSTTDSVTAVGTDGTIVGAKASTTATQLAATGGPNALVALLMSVGLIAAGLTARVLRRRSA</sequence>
<feature type="region of interest" description="Disordered" evidence="4">
    <location>
        <begin position="119"/>
        <end position="141"/>
    </location>
</feature>
<protein>
    <recommendedName>
        <fullName evidence="7">Chaplin domain-containing protein</fullName>
    </recommendedName>
</protein>
<gene>
    <name evidence="8" type="ORF">GCM10009777_07540</name>
</gene>
<evidence type="ECO:0000259" key="7">
    <source>
        <dbReference type="PROSITE" id="PS51884"/>
    </source>
</evidence>
<evidence type="ECO:0000313" key="8">
    <source>
        <dbReference type="EMBL" id="GAA1977016.1"/>
    </source>
</evidence>
<feature type="compositionally biased region" description="Low complexity" evidence="4">
    <location>
        <begin position="175"/>
        <end position="184"/>
    </location>
</feature>
<keyword evidence="3" id="KW-0034">Amyloid</keyword>
<keyword evidence="2" id="KW-0130">Cell adhesion</keyword>
<feature type="domain" description="Chaplin" evidence="7">
    <location>
        <begin position="142"/>
        <end position="182"/>
    </location>
</feature>
<accession>A0ABP5DDD3</accession>
<evidence type="ECO:0000256" key="4">
    <source>
        <dbReference type="SAM" id="MobiDB-lite"/>
    </source>
</evidence>
<dbReference type="InterPro" id="IPR005528">
    <property type="entry name" value="ChpA-H"/>
</dbReference>
<dbReference type="PROSITE" id="PS51884">
    <property type="entry name" value="CHAPLIN"/>
    <property type="match status" value="1"/>
</dbReference>
<feature type="region of interest" description="Disordered" evidence="4">
    <location>
        <begin position="175"/>
        <end position="199"/>
    </location>
</feature>
<keyword evidence="6" id="KW-0732">Signal</keyword>
<keyword evidence="1" id="KW-0964">Secreted</keyword>
<feature type="region of interest" description="Disordered" evidence="4">
    <location>
        <begin position="65"/>
        <end position="88"/>
    </location>
</feature>
<comment type="caution">
    <text evidence="8">The sequence shown here is derived from an EMBL/GenBank/DDBJ whole genome shotgun (WGS) entry which is preliminary data.</text>
</comment>
<keyword evidence="5" id="KW-0812">Transmembrane</keyword>
<evidence type="ECO:0000256" key="2">
    <source>
        <dbReference type="ARBA" id="ARBA00022889"/>
    </source>
</evidence>
<keyword evidence="1" id="KW-0134">Cell wall</keyword>
<feature type="transmembrane region" description="Helical" evidence="5">
    <location>
        <begin position="296"/>
        <end position="316"/>
    </location>
</feature>
<proteinExistence type="predicted"/>
<feature type="chain" id="PRO_5045588757" description="Chaplin domain-containing protein" evidence="6">
    <location>
        <begin position="29"/>
        <end position="321"/>
    </location>
</feature>
<reference evidence="9" key="1">
    <citation type="journal article" date="2019" name="Int. J. Syst. Evol. Microbiol.">
        <title>The Global Catalogue of Microorganisms (GCM) 10K type strain sequencing project: providing services to taxonomists for standard genome sequencing and annotation.</title>
        <authorList>
            <consortium name="The Broad Institute Genomics Platform"/>
            <consortium name="The Broad Institute Genome Sequencing Center for Infectious Disease"/>
            <person name="Wu L."/>
            <person name="Ma J."/>
        </authorList>
    </citation>
    <scope>NUCLEOTIDE SEQUENCE [LARGE SCALE GENOMIC DNA]</scope>
    <source>
        <strain evidence="9">JCM 14902</strain>
    </source>
</reference>
<dbReference type="EMBL" id="BAAAOH010000001">
    <property type="protein sequence ID" value="GAA1977016.1"/>
    <property type="molecule type" value="Genomic_DNA"/>
</dbReference>
<evidence type="ECO:0000256" key="1">
    <source>
        <dbReference type="ARBA" id="ARBA00022512"/>
    </source>
</evidence>
<keyword evidence="5" id="KW-0472">Membrane</keyword>
<name>A0ABP5DDD3_9MICO</name>
<feature type="compositionally biased region" description="Low complexity" evidence="4">
    <location>
        <begin position="119"/>
        <end position="138"/>
    </location>
</feature>
<organism evidence="8 9">
    <name type="scientific">Microbacterium pumilum</name>
    <dbReference type="NCBI Taxonomy" id="344165"/>
    <lineage>
        <taxon>Bacteria</taxon>
        <taxon>Bacillati</taxon>
        <taxon>Actinomycetota</taxon>
        <taxon>Actinomycetes</taxon>
        <taxon>Micrococcales</taxon>
        <taxon>Microbacteriaceae</taxon>
        <taxon>Microbacterium</taxon>
    </lineage>
</organism>
<evidence type="ECO:0000256" key="6">
    <source>
        <dbReference type="SAM" id="SignalP"/>
    </source>
</evidence>
<feature type="signal peptide" evidence="6">
    <location>
        <begin position="1"/>
        <end position="28"/>
    </location>
</feature>
<evidence type="ECO:0000256" key="3">
    <source>
        <dbReference type="ARBA" id="ARBA00023087"/>
    </source>
</evidence>
<evidence type="ECO:0000256" key="5">
    <source>
        <dbReference type="SAM" id="Phobius"/>
    </source>
</evidence>
<dbReference type="Proteomes" id="UP001500326">
    <property type="component" value="Unassembled WGS sequence"/>
</dbReference>
<evidence type="ECO:0000313" key="9">
    <source>
        <dbReference type="Proteomes" id="UP001500326"/>
    </source>
</evidence>
<keyword evidence="9" id="KW-1185">Reference proteome</keyword>